<dbReference type="InterPro" id="IPR006073">
    <property type="entry name" value="GTP-bd"/>
</dbReference>
<feature type="domain" description="G" evidence="3">
    <location>
        <begin position="160"/>
        <end position="256"/>
    </location>
</feature>
<accession>G2E4A7</accession>
<evidence type="ECO:0000256" key="2">
    <source>
        <dbReference type="SAM" id="Phobius"/>
    </source>
</evidence>
<feature type="transmembrane region" description="Helical" evidence="2">
    <location>
        <begin position="81"/>
        <end position="98"/>
    </location>
</feature>
<gene>
    <name evidence="4" type="ORF">ThidrDRAFT_3120</name>
</gene>
<keyword evidence="2" id="KW-0472">Membrane</keyword>
<comment type="caution">
    <text evidence="4">The sequence shown here is derived from an EMBL/GenBank/DDBJ whole genome shotgun (WGS) entry which is preliminary data.</text>
</comment>
<feature type="transmembrane region" description="Helical" evidence="2">
    <location>
        <begin position="57"/>
        <end position="75"/>
    </location>
</feature>
<dbReference type="GO" id="GO:0005525">
    <property type="term" value="F:GTP binding"/>
    <property type="evidence" value="ECO:0007669"/>
    <property type="project" value="InterPro"/>
</dbReference>
<evidence type="ECO:0000259" key="3">
    <source>
        <dbReference type="Pfam" id="PF01926"/>
    </source>
</evidence>
<evidence type="ECO:0000256" key="1">
    <source>
        <dbReference type="SAM" id="MobiDB-lite"/>
    </source>
</evidence>
<name>G2E4A7_9GAMM</name>
<protein>
    <submittedName>
        <fullName evidence="4">GTP-binding protein HSR1-related protein</fullName>
    </submittedName>
</protein>
<dbReference type="InterPro" id="IPR027417">
    <property type="entry name" value="P-loop_NTPase"/>
</dbReference>
<dbReference type="Gene3D" id="3.40.50.300">
    <property type="entry name" value="P-loop containing nucleotide triphosphate hydrolases"/>
    <property type="match status" value="1"/>
</dbReference>
<proteinExistence type="predicted"/>
<keyword evidence="2" id="KW-0812">Transmembrane</keyword>
<evidence type="ECO:0000313" key="5">
    <source>
        <dbReference type="Proteomes" id="UP000004200"/>
    </source>
</evidence>
<dbReference type="AlphaFoldDB" id="G2E4A7"/>
<dbReference type="SUPFAM" id="SSF52540">
    <property type="entry name" value="P-loop containing nucleoside triphosphate hydrolases"/>
    <property type="match status" value="1"/>
</dbReference>
<evidence type="ECO:0000313" key="4">
    <source>
        <dbReference type="EMBL" id="EGV29676.1"/>
    </source>
</evidence>
<dbReference type="CDD" id="cd00882">
    <property type="entry name" value="Ras_like_GTPase"/>
    <property type="match status" value="1"/>
</dbReference>
<dbReference type="Proteomes" id="UP000004200">
    <property type="component" value="Unassembled WGS sequence"/>
</dbReference>
<feature type="region of interest" description="Disordered" evidence="1">
    <location>
        <begin position="113"/>
        <end position="147"/>
    </location>
</feature>
<dbReference type="STRING" id="765913.ThidrDRAFT_3120"/>
<reference evidence="4 5" key="1">
    <citation type="submission" date="2011-06" db="EMBL/GenBank/DDBJ databases">
        <title>The draft genome of Thiorhodococcus drewsii AZ1.</title>
        <authorList>
            <consortium name="US DOE Joint Genome Institute (JGI-PGF)"/>
            <person name="Lucas S."/>
            <person name="Han J."/>
            <person name="Lapidus A."/>
            <person name="Cheng J.-F."/>
            <person name="Goodwin L."/>
            <person name="Pitluck S."/>
            <person name="Peters L."/>
            <person name="Land M.L."/>
            <person name="Hauser L."/>
            <person name="Vogl K."/>
            <person name="Liu Z."/>
            <person name="Imhoff J."/>
            <person name="Thiel V."/>
            <person name="Frigaard N.-U."/>
            <person name="Bryant D.A."/>
            <person name="Woyke T.J."/>
        </authorList>
    </citation>
    <scope>NUCLEOTIDE SEQUENCE [LARGE SCALE GENOMIC DNA]</scope>
    <source>
        <strain evidence="4 5">AZ1</strain>
    </source>
</reference>
<dbReference type="Pfam" id="PF01926">
    <property type="entry name" value="MMR_HSR1"/>
    <property type="match status" value="1"/>
</dbReference>
<dbReference type="EMBL" id="AFWT01000024">
    <property type="protein sequence ID" value="EGV29676.1"/>
    <property type="molecule type" value="Genomic_DNA"/>
</dbReference>
<keyword evidence="2" id="KW-1133">Transmembrane helix</keyword>
<keyword evidence="5" id="KW-1185">Reference proteome</keyword>
<organism evidence="4 5">
    <name type="scientific">Thiorhodococcus drewsii AZ1</name>
    <dbReference type="NCBI Taxonomy" id="765913"/>
    <lineage>
        <taxon>Bacteria</taxon>
        <taxon>Pseudomonadati</taxon>
        <taxon>Pseudomonadota</taxon>
        <taxon>Gammaproteobacteria</taxon>
        <taxon>Chromatiales</taxon>
        <taxon>Chromatiaceae</taxon>
        <taxon>Thiorhodococcus</taxon>
    </lineage>
</organism>
<dbReference type="eggNOG" id="COG3596">
    <property type="taxonomic scope" value="Bacteria"/>
</dbReference>
<dbReference type="PATRIC" id="fig|765913.3.peg.3189"/>
<sequence>MGTLHEDASEMTIFHRKAGTTPWRRLQARLPDLGRPQARLILECLLERVERQGSAPLALWAMPVVVLLPLGMLWLLERGWFVVWIGVLAMFAGLGFWLQSWISTRVRRPAERGRPYSIEPRSQAPEPMRRVETPSPVPPMASSKTLVTPEASPVAEGSLRILLLGFSNSGKSTLIGALFGKLRAATDLTPDPNRALTPYRLEHQGRELAIIYDTPGSERLAHKSLHEVANVADFIIWVSAAHRPERQSERQILDALRLAQTARVDRRPPPLLLVVTHIDRLRPLREWQPPYDLTNPDDLKAMSIQAAVTAFSADFEVPIASVVPVCLAEGRVYNVDDTLWAAMLDLMDRDQRIRLLRCLGAGRREENWTLLRRQLANAGRLLLAFPGRAPRRL</sequence>